<protein>
    <submittedName>
        <fullName evidence="2">Uncharacterized protein</fullName>
    </submittedName>
</protein>
<dbReference type="Proteomes" id="UP001054811">
    <property type="component" value="Chromosome"/>
</dbReference>
<evidence type="ECO:0000313" key="2">
    <source>
        <dbReference type="EMBL" id="UUT35863.1"/>
    </source>
</evidence>
<sequence length="70" mass="7285">MPSANPAFNNPAFQDKSAVKSYPGGPQAANIGGQTQSAAFTQAGADRRGQRASWRASSPARRRAPSRPTG</sequence>
<feature type="region of interest" description="Disordered" evidence="1">
    <location>
        <begin position="1"/>
        <end position="70"/>
    </location>
</feature>
<reference evidence="2" key="1">
    <citation type="submission" date="2022-01" db="EMBL/GenBank/DDBJ databases">
        <title>Microbacterium eymi and Microbacterium rhizovicinus sp. nov., isolated from the rhizospheric soil of Elymus tsukushiensis, a plant native to the Dokdo Islands, Republic of Korea.</title>
        <authorList>
            <person name="Hwang Y.J."/>
        </authorList>
    </citation>
    <scope>NUCLEOTIDE SEQUENCE</scope>
    <source>
        <strain evidence="2">KUDC0405</strain>
    </source>
</reference>
<gene>
    <name evidence="2" type="ORF">L2X98_22115</name>
</gene>
<dbReference type="RefSeq" id="WP_259612494.1">
    <property type="nucleotide sequence ID" value="NZ_CP091139.2"/>
</dbReference>
<accession>A0ABY5NL02</accession>
<organism evidence="2 3">
    <name type="scientific">Microbacterium elymi</name>
    <dbReference type="NCBI Taxonomy" id="2909587"/>
    <lineage>
        <taxon>Bacteria</taxon>
        <taxon>Bacillati</taxon>
        <taxon>Actinomycetota</taxon>
        <taxon>Actinomycetes</taxon>
        <taxon>Micrococcales</taxon>
        <taxon>Microbacteriaceae</taxon>
        <taxon>Microbacterium</taxon>
    </lineage>
</organism>
<evidence type="ECO:0000313" key="3">
    <source>
        <dbReference type="Proteomes" id="UP001054811"/>
    </source>
</evidence>
<evidence type="ECO:0000256" key="1">
    <source>
        <dbReference type="SAM" id="MobiDB-lite"/>
    </source>
</evidence>
<dbReference type="EMBL" id="CP091139">
    <property type="protein sequence ID" value="UUT35863.1"/>
    <property type="molecule type" value="Genomic_DNA"/>
</dbReference>
<keyword evidence="3" id="KW-1185">Reference proteome</keyword>
<feature type="compositionally biased region" description="Basic residues" evidence="1">
    <location>
        <begin position="60"/>
        <end position="70"/>
    </location>
</feature>
<proteinExistence type="predicted"/>
<feature type="compositionally biased region" description="Polar residues" evidence="1">
    <location>
        <begin position="1"/>
        <end position="12"/>
    </location>
</feature>
<name>A0ABY5NL02_9MICO</name>